<evidence type="ECO:0000256" key="4">
    <source>
        <dbReference type="ARBA" id="ARBA00023136"/>
    </source>
</evidence>
<evidence type="ECO:0000259" key="7">
    <source>
        <dbReference type="Pfam" id="PF14322"/>
    </source>
</evidence>
<dbReference type="Pfam" id="PF14322">
    <property type="entry name" value="SusD-like_3"/>
    <property type="match status" value="1"/>
</dbReference>
<dbReference type="InterPro" id="IPR012944">
    <property type="entry name" value="SusD_RagB_dom"/>
</dbReference>
<evidence type="ECO:0000259" key="6">
    <source>
        <dbReference type="Pfam" id="PF07980"/>
    </source>
</evidence>
<dbReference type="EMBL" id="RAZM01000035">
    <property type="protein sequence ID" value="RLT79807.1"/>
    <property type="molecule type" value="Genomic_DNA"/>
</dbReference>
<dbReference type="Gene3D" id="1.25.40.390">
    <property type="match status" value="1"/>
</dbReference>
<dbReference type="SUPFAM" id="SSF48452">
    <property type="entry name" value="TPR-like"/>
    <property type="match status" value="1"/>
</dbReference>
<evidence type="ECO:0000256" key="5">
    <source>
        <dbReference type="ARBA" id="ARBA00023237"/>
    </source>
</evidence>
<proteinExistence type="inferred from homology"/>
<organism evidence="8 9">
    <name type="scientific">Bacteroides acidifaciens</name>
    <dbReference type="NCBI Taxonomy" id="85831"/>
    <lineage>
        <taxon>Bacteria</taxon>
        <taxon>Pseudomonadati</taxon>
        <taxon>Bacteroidota</taxon>
        <taxon>Bacteroidia</taxon>
        <taxon>Bacteroidales</taxon>
        <taxon>Bacteroidaceae</taxon>
        <taxon>Bacteroides</taxon>
    </lineage>
</organism>
<evidence type="ECO:0000313" key="8">
    <source>
        <dbReference type="EMBL" id="RLT79807.1"/>
    </source>
</evidence>
<reference evidence="8 9" key="1">
    <citation type="submission" date="2018-09" db="EMBL/GenBank/DDBJ databases">
        <title>Murine metabolic-syndrome-specific gut microbial biobank.</title>
        <authorList>
            <person name="Liu C."/>
        </authorList>
    </citation>
    <scope>NUCLEOTIDE SEQUENCE [LARGE SCALE GENOMIC DNA]</scope>
    <source>
        <strain evidence="8 9">0.1X-D8-26</strain>
    </source>
</reference>
<evidence type="ECO:0000256" key="1">
    <source>
        <dbReference type="ARBA" id="ARBA00004442"/>
    </source>
</evidence>
<dbReference type="STRING" id="1235814.GCA_000613385_02386"/>
<comment type="subcellular location">
    <subcellularLocation>
        <location evidence="1">Cell outer membrane</location>
    </subcellularLocation>
</comment>
<dbReference type="PROSITE" id="PS51257">
    <property type="entry name" value="PROKAR_LIPOPROTEIN"/>
    <property type="match status" value="1"/>
</dbReference>
<dbReference type="Pfam" id="PF07980">
    <property type="entry name" value="SusD_RagB"/>
    <property type="match status" value="1"/>
</dbReference>
<dbReference type="InterPro" id="IPR011990">
    <property type="entry name" value="TPR-like_helical_dom_sf"/>
</dbReference>
<evidence type="ECO:0000256" key="2">
    <source>
        <dbReference type="ARBA" id="ARBA00006275"/>
    </source>
</evidence>
<protein>
    <submittedName>
        <fullName evidence="8">RagB/SusD family nutrient uptake outer membrane protein</fullName>
    </submittedName>
</protein>
<dbReference type="InterPro" id="IPR033985">
    <property type="entry name" value="SusD-like_N"/>
</dbReference>
<keyword evidence="3" id="KW-0732">Signal</keyword>
<comment type="caution">
    <text evidence="8">The sequence shown here is derived from an EMBL/GenBank/DDBJ whole genome shotgun (WGS) entry which is preliminary data.</text>
</comment>
<evidence type="ECO:0000256" key="3">
    <source>
        <dbReference type="ARBA" id="ARBA00022729"/>
    </source>
</evidence>
<keyword evidence="5" id="KW-0998">Cell outer membrane</keyword>
<name>A0A3L8A9I8_9BACE</name>
<dbReference type="GO" id="GO:0009279">
    <property type="term" value="C:cell outer membrane"/>
    <property type="evidence" value="ECO:0007669"/>
    <property type="project" value="UniProtKB-SubCell"/>
</dbReference>
<feature type="domain" description="SusD-like N-terminal" evidence="7">
    <location>
        <begin position="23"/>
        <end position="224"/>
    </location>
</feature>
<keyword evidence="4" id="KW-0472">Membrane</keyword>
<gene>
    <name evidence="8" type="ORF">D7Y07_11890</name>
</gene>
<sequence length="443" mass="50800">MMRKIYFAFTLLGSILLTSCDNYLDIQPVGKVIPNTLAEYRALLTTVYNTRLNDKAVTELRTDIVQVTDISSSQNTYGDIQIWNDLTPKAGTRDFVWDKYYTNIYYANAIIDKKDAITEGSQEGINQLVGEAYLLRAYMHFILVNLYGQPYTKEGALDTKAVPIKLDLDLEGVPTRNTVKEVYAAILSDIESARKLINQKEWESQYSYRFSTLSIDAMESRVHLYMGDWQKAYEAAERVLATKSSLEDLNAPDAKLPNDYQSAEMITAYEFYSDDVTTAFIITPSFIQNYKANKDLRLNKYYSLNKDNKYISIKSGKSQYNCTFRNGEMYLTAAESAAHLNKLPEARNRLLQLMEKRYTQAGYIEKKIAVEAMEQTELIKEILNERALELAIEGHRWFDLRRTTRPSIQKVIDGQPYTLEENDARYTLRIPQAAIDANPGLLN</sequence>
<dbReference type="AlphaFoldDB" id="A0A3L8A9I8"/>
<dbReference type="RefSeq" id="WP_121766432.1">
    <property type="nucleotide sequence ID" value="NZ_CAOUTS010000011.1"/>
</dbReference>
<dbReference type="Proteomes" id="UP000267159">
    <property type="component" value="Unassembled WGS sequence"/>
</dbReference>
<feature type="domain" description="RagB/SusD" evidence="6">
    <location>
        <begin position="297"/>
        <end position="441"/>
    </location>
</feature>
<accession>A0A3L8A9I8</accession>
<evidence type="ECO:0000313" key="9">
    <source>
        <dbReference type="Proteomes" id="UP000267159"/>
    </source>
</evidence>
<comment type="similarity">
    <text evidence="2">Belongs to the SusD family.</text>
</comment>